<keyword evidence="3" id="KW-0732">Signal</keyword>
<dbReference type="SMART" id="SM00202">
    <property type="entry name" value="SR"/>
    <property type="match status" value="2"/>
</dbReference>
<dbReference type="Gene3D" id="3.10.250.10">
    <property type="entry name" value="SRCR-like domain"/>
    <property type="match status" value="2"/>
</dbReference>
<keyword evidence="8" id="KW-0325">Glycoprotein</keyword>
<feature type="disulfide bond" evidence="9">
    <location>
        <begin position="162"/>
        <end position="172"/>
    </location>
</feature>
<keyword evidence="4" id="KW-0677">Repeat</keyword>
<keyword evidence="12" id="KW-1185">Reference proteome</keyword>
<evidence type="ECO:0000256" key="5">
    <source>
        <dbReference type="ARBA" id="ARBA00022989"/>
    </source>
</evidence>
<feature type="domain" description="SRCR" evidence="10">
    <location>
        <begin position="1"/>
        <end position="90"/>
    </location>
</feature>
<dbReference type="OrthoDB" id="10051855at2759"/>
<dbReference type="AlphaFoldDB" id="A0A9W9ZX42"/>
<gene>
    <name evidence="11" type="ORF">OS493_031464</name>
</gene>
<evidence type="ECO:0000256" key="2">
    <source>
        <dbReference type="ARBA" id="ARBA00022692"/>
    </source>
</evidence>
<evidence type="ECO:0000313" key="11">
    <source>
        <dbReference type="EMBL" id="KAJ7389491.1"/>
    </source>
</evidence>
<comment type="caution">
    <text evidence="11">The sequence shown here is derived from an EMBL/GenBank/DDBJ whole genome shotgun (WGS) entry which is preliminary data.</text>
</comment>
<dbReference type="EMBL" id="MU825432">
    <property type="protein sequence ID" value="KAJ7389491.1"/>
    <property type="molecule type" value="Genomic_DNA"/>
</dbReference>
<evidence type="ECO:0000256" key="3">
    <source>
        <dbReference type="ARBA" id="ARBA00022729"/>
    </source>
</evidence>
<keyword evidence="5" id="KW-1133">Transmembrane helix</keyword>
<dbReference type="InterPro" id="IPR036772">
    <property type="entry name" value="SRCR-like_dom_sf"/>
</dbReference>
<evidence type="ECO:0000256" key="9">
    <source>
        <dbReference type="PROSITE-ProRule" id="PRU00196"/>
    </source>
</evidence>
<feature type="disulfide bond" evidence="9">
    <location>
        <begin position="59"/>
        <end position="69"/>
    </location>
</feature>
<evidence type="ECO:0000259" key="10">
    <source>
        <dbReference type="PROSITE" id="PS50287"/>
    </source>
</evidence>
<feature type="disulfide bond" evidence="9">
    <location>
        <begin position="131"/>
        <end position="192"/>
    </location>
</feature>
<evidence type="ECO:0000256" key="1">
    <source>
        <dbReference type="ARBA" id="ARBA00004167"/>
    </source>
</evidence>
<evidence type="ECO:0000256" key="4">
    <source>
        <dbReference type="ARBA" id="ARBA00022737"/>
    </source>
</evidence>
<evidence type="ECO:0000256" key="7">
    <source>
        <dbReference type="ARBA" id="ARBA00023157"/>
    </source>
</evidence>
<protein>
    <recommendedName>
        <fullName evidence="10">SRCR domain-containing protein</fullName>
    </recommendedName>
</protein>
<keyword evidence="2" id="KW-0812">Transmembrane</keyword>
<comment type="caution">
    <text evidence="9">Lacks conserved residue(s) required for the propagation of feature annotation.</text>
</comment>
<keyword evidence="6" id="KW-0472">Membrane</keyword>
<dbReference type="PANTHER" id="PTHR48071:SF18">
    <property type="entry name" value="DELETED IN MALIGNANT BRAIN TUMORS 1 PROTEIN-RELATED"/>
    <property type="match status" value="1"/>
</dbReference>
<dbReference type="PROSITE" id="PS50287">
    <property type="entry name" value="SRCR_2"/>
    <property type="match status" value="2"/>
</dbReference>
<dbReference type="PRINTS" id="PR00258">
    <property type="entry name" value="SPERACTRCPTR"/>
</dbReference>
<feature type="domain" description="SRCR" evidence="10">
    <location>
        <begin position="93"/>
        <end position="193"/>
    </location>
</feature>
<dbReference type="FunFam" id="3.10.250.10:FF:000005">
    <property type="entry name" value="Neurotrypsin isoform A"/>
    <property type="match status" value="1"/>
</dbReference>
<comment type="subcellular location">
    <subcellularLocation>
        <location evidence="1">Membrane</location>
        <topology evidence="1">Single-pass membrane protein</topology>
    </subcellularLocation>
</comment>
<dbReference type="Proteomes" id="UP001163046">
    <property type="component" value="Unassembled WGS sequence"/>
</dbReference>
<dbReference type="FunFam" id="3.10.250.10:FF:000016">
    <property type="entry name" value="Scavenger receptor cysteine-rich protein type 12"/>
    <property type="match status" value="1"/>
</dbReference>
<dbReference type="PROSITE" id="PS00420">
    <property type="entry name" value="SRCR_1"/>
    <property type="match status" value="1"/>
</dbReference>
<evidence type="ECO:0000313" key="12">
    <source>
        <dbReference type="Proteomes" id="UP001163046"/>
    </source>
</evidence>
<evidence type="ECO:0000256" key="8">
    <source>
        <dbReference type="ARBA" id="ARBA00023180"/>
    </source>
</evidence>
<sequence length="228" mass="25345">MEGLVQVYYNKSWGTMCNEQWDKREADVVCRMMGYDESLTVVVKSAEHYDAAWMTSLQCTGNESTLFSCNHDGWRLGKCVNGENAIVTCKIPVRLVGGNHRWEGSVEVLYKGIWGAVCDNGWDIHDANTVCHQLGFKGAEAAPLRSAFGSRSGKRWMDEVKCIGNESSISECLHNGWGINGCSSSSLASVVCNRQLGENVVQRVLLFGFTTMALKYPTGILLRLKVFW</sequence>
<dbReference type="Pfam" id="PF00530">
    <property type="entry name" value="SRCR"/>
    <property type="match status" value="2"/>
</dbReference>
<feature type="disulfide bond" evidence="9">
    <location>
        <begin position="118"/>
        <end position="182"/>
    </location>
</feature>
<evidence type="ECO:0000256" key="6">
    <source>
        <dbReference type="ARBA" id="ARBA00023136"/>
    </source>
</evidence>
<name>A0A9W9ZX42_9CNID</name>
<dbReference type="InterPro" id="IPR001190">
    <property type="entry name" value="SRCR"/>
</dbReference>
<dbReference type="PANTHER" id="PTHR48071">
    <property type="entry name" value="SRCR DOMAIN-CONTAINING PROTEIN"/>
    <property type="match status" value="1"/>
</dbReference>
<dbReference type="GO" id="GO:0016020">
    <property type="term" value="C:membrane"/>
    <property type="evidence" value="ECO:0007669"/>
    <property type="project" value="UniProtKB-SubCell"/>
</dbReference>
<keyword evidence="7 9" id="KW-1015">Disulfide bond</keyword>
<dbReference type="SUPFAM" id="SSF56487">
    <property type="entry name" value="SRCR-like"/>
    <property type="match status" value="2"/>
</dbReference>
<organism evidence="11 12">
    <name type="scientific">Desmophyllum pertusum</name>
    <dbReference type="NCBI Taxonomy" id="174260"/>
    <lineage>
        <taxon>Eukaryota</taxon>
        <taxon>Metazoa</taxon>
        <taxon>Cnidaria</taxon>
        <taxon>Anthozoa</taxon>
        <taxon>Hexacorallia</taxon>
        <taxon>Scleractinia</taxon>
        <taxon>Caryophylliina</taxon>
        <taxon>Caryophylliidae</taxon>
        <taxon>Desmophyllum</taxon>
    </lineage>
</organism>
<reference evidence="11" key="1">
    <citation type="submission" date="2023-01" db="EMBL/GenBank/DDBJ databases">
        <title>Genome assembly of the deep-sea coral Lophelia pertusa.</title>
        <authorList>
            <person name="Herrera S."/>
            <person name="Cordes E."/>
        </authorList>
    </citation>
    <scope>NUCLEOTIDE SEQUENCE</scope>
    <source>
        <strain evidence="11">USNM1676648</strain>
        <tissue evidence="11">Polyp</tissue>
    </source>
</reference>
<accession>A0A9W9ZX42</accession>
<proteinExistence type="predicted"/>